<feature type="compositionally biased region" description="Basic residues" evidence="1">
    <location>
        <begin position="8"/>
        <end position="24"/>
    </location>
</feature>
<keyword evidence="3" id="KW-1185">Reference proteome</keyword>
<comment type="caution">
    <text evidence="2">The sequence shown here is derived from an EMBL/GenBank/DDBJ whole genome shotgun (WGS) entry which is preliminary data.</text>
</comment>
<feature type="region of interest" description="Disordered" evidence="1">
    <location>
        <begin position="1"/>
        <end position="28"/>
    </location>
</feature>
<evidence type="ECO:0000256" key="1">
    <source>
        <dbReference type="SAM" id="MobiDB-lite"/>
    </source>
</evidence>
<evidence type="ECO:0000313" key="2">
    <source>
        <dbReference type="EMBL" id="CAG9332285.1"/>
    </source>
</evidence>
<name>A0AAU9K224_9CILI</name>
<organism evidence="2 3">
    <name type="scientific">Blepharisma stoltei</name>
    <dbReference type="NCBI Taxonomy" id="1481888"/>
    <lineage>
        <taxon>Eukaryota</taxon>
        <taxon>Sar</taxon>
        <taxon>Alveolata</taxon>
        <taxon>Ciliophora</taxon>
        <taxon>Postciliodesmatophora</taxon>
        <taxon>Heterotrichea</taxon>
        <taxon>Heterotrichida</taxon>
        <taxon>Blepharismidae</taxon>
        <taxon>Blepharisma</taxon>
    </lineage>
</organism>
<sequence length="191" mass="21925">MKSNSIQKPRHIKKSAKKPAKTKKLSMVINSPEKVPKILSPLYNANIITLSRSRIEKPNRKFSGLNSSYQNRMDNTLLSEYIFNDKRQMKLSDRSDKDANPSTTRSTAPIDDSYGKTFNTATNRYSPVSRHIELPRIKNKQIMIEFSPVRFADTEESDIPIEILPILPMTNKILRSSLQGAKFMLDKRLNQ</sequence>
<reference evidence="2" key="1">
    <citation type="submission" date="2021-09" db="EMBL/GenBank/DDBJ databases">
        <authorList>
            <consortium name="AG Swart"/>
            <person name="Singh M."/>
            <person name="Singh A."/>
            <person name="Seah K."/>
            <person name="Emmerich C."/>
        </authorList>
    </citation>
    <scope>NUCLEOTIDE SEQUENCE</scope>
    <source>
        <strain evidence="2">ATCC30299</strain>
    </source>
</reference>
<gene>
    <name evidence="2" type="ORF">BSTOLATCC_MIC55735</name>
</gene>
<feature type="region of interest" description="Disordered" evidence="1">
    <location>
        <begin position="91"/>
        <end position="118"/>
    </location>
</feature>
<dbReference type="Proteomes" id="UP001162131">
    <property type="component" value="Unassembled WGS sequence"/>
</dbReference>
<evidence type="ECO:0000313" key="3">
    <source>
        <dbReference type="Proteomes" id="UP001162131"/>
    </source>
</evidence>
<dbReference type="EMBL" id="CAJZBQ010000054">
    <property type="protein sequence ID" value="CAG9332285.1"/>
    <property type="molecule type" value="Genomic_DNA"/>
</dbReference>
<proteinExistence type="predicted"/>
<dbReference type="AlphaFoldDB" id="A0AAU9K224"/>
<protein>
    <submittedName>
        <fullName evidence="2">Uncharacterized protein</fullName>
    </submittedName>
</protein>
<accession>A0AAU9K224</accession>